<evidence type="ECO:0000256" key="5">
    <source>
        <dbReference type="ARBA" id="ARBA00023136"/>
    </source>
</evidence>
<feature type="transmembrane region" description="Helical" evidence="8">
    <location>
        <begin position="80"/>
        <end position="97"/>
    </location>
</feature>
<dbReference type="GO" id="GO:0005886">
    <property type="term" value="C:plasma membrane"/>
    <property type="evidence" value="ECO:0007669"/>
    <property type="project" value="UniProtKB-SubCell"/>
</dbReference>
<proteinExistence type="predicted"/>
<accession>A0A9N9S7P0</accession>
<dbReference type="EMBL" id="OU895880">
    <property type="protein sequence ID" value="CAG9811093.1"/>
    <property type="molecule type" value="Genomic_DNA"/>
</dbReference>
<evidence type="ECO:0000256" key="6">
    <source>
        <dbReference type="ARBA" id="ARBA00023170"/>
    </source>
</evidence>
<keyword evidence="2" id="KW-1003">Cell membrane</keyword>
<dbReference type="InterPro" id="IPR052192">
    <property type="entry name" value="Insect_Ionotropic_Sensory_Rcpt"/>
</dbReference>
<evidence type="ECO:0000256" key="2">
    <source>
        <dbReference type="ARBA" id="ARBA00022475"/>
    </source>
</evidence>
<keyword evidence="5 8" id="KW-0472">Membrane</keyword>
<dbReference type="Proteomes" id="UP001153620">
    <property type="component" value="Chromosome 4"/>
</dbReference>
<name>A0A9N9S7P0_9DIPT</name>
<keyword evidence="7" id="KW-0325">Glycoprotein</keyword>
<feature type="transmembrane region" description="Helical" evidence="8">
    <location>
        <begin position="296"/>
        <end position="321"/>
    </location>
</feature>
<evidence type="ECO:0000256" key="7">
    <source>
        <dbReference type="ARBA" id="ARBA00023180"/>
    </source>
</evidence>
<protein>
    <recommendedName>
        <fullName evidence="11">Ionotropic receptor</fullName>
    </recommendedName>
</protein>
<dbReference type="AlphaFoldDB" id="A0A9N9S7P0"/>
<dbReference type="PANTHER" id="PTHR42643">
    <property type="entry name" value="IONOTROPIC RECEPTOR 20A-RELATED"/>
    <property type="match status" value="1"/>
</dbReference>
<reference evidence="9" key="2">
    <citation type="submission" date="2022-10" db="EMBL/GenBank/DDBJ databases">
        <authorList>
            <consortium name="ENA_rothamsted_submissions"/>
            <consortium name="culmorum"/>
            <person name="King R."/>
        </authorList>
    </citation>
    <scope>NUCLEOTIDE SEQUENCE</scope>
</reference>
<keyword evidence="10" id="KW-1185">Reference proteome</keyword>
<evidence type="ECO:0000256" key="8">
    <source>
        <dbReference type="SAM" id="Phobius"/>
    </source>
</evidence>
<feature type="transmembrane region" description="Helical" evidence="8">
    <location>
        <begin position="50"/>
        <end position="68"/>
    </location>
</feature>
<evidence type="ECO:0000256" key="4">
    <source>
        <dbReference type="ARBA" id="ARBA00022989"/>
    </source>
</evidence>
<evidence type="ECO:0000256" key="3">
    <source>
        <dbReference type="ARBA" id="ARBA00022692"/>
    </source>
</evidence>
<keyword evidence="6" id="KW-0675">Receptor</keyword>
<sequence>MDLTLNTAVEYYAPSIPKLLTYEESGHCALVPLPPKIPLFQSIFIEPFDGLTWLFFFLTIACSVAVWWMFRGRGAVDSPWLLAYGMFVIFIGQGVDFSRRNHLVLTILLQLIIVMIWVISNAYEGVITSFMIQPIQEHRLHTFDDIIASDYEIITDESFIYSINETSAFEKLKPRLIETFYQNWGVLRTMMEKLQKVVILECDQIELIMNLHFANGRNVSDYYYVLPKKLSSYLVRLEASYFNPFIERLQYYMDLSFQAGLMHMWNIFMTPKCLRFKLTSHSDELTYLKLEDFTQVFSILIIGFAISTVIVLFEICFYDILKKYKLKNLARKLRNRVHKIAFNQRKQQKHSKYQKGALYYIFHRRKRVKRLKPRKMKVRRIYVQPRFQID</sequence>
<evidence type="ECO:0000313" key="10">
    <source>
        <dbReference type="Proteomes" id="UP001153620"/>
    </source>
</evidence>
<evidence type="ECO:0008006" key="11">
    <source>
        <dbReference type="Google" id="ProtNLM"/>
    </source>
</evidence>
<dbReference type="PANTHER" id="PTHR42643:SF24">
    <property type="entry name" value="IONOTROPIC RECEPTOR 60A"/>
    <property type="match status" value="1"/>
</dbReference>
<keyword evidence="3 8" id="KW-0812">Transmembrane</keyword>
<feature type="transmembrane region" description="Helical" evidence="8">
    <location>
        <begin position="103"/>
        <end position="123"/>
    </location>
</feature>
<comment type="subcellular location">
    <subcellularLocation>
        <location evidence="1">Cell membrane</location>
        <topology evidence="1">Multi-pass membrane protein</topology>
    </subcellularLocation>
</comment>
<organism evidence="9 10">
    <name type="scientific">Chironomus riparius</name>
    <dbReference type="NCBI Taxonomy" id="315576"/>
    <lineage>
        <taxon>Eukaryota</taxon>
        <taxon>Metazoa</taxon>
        <taxon>Ecdysozoa</taxon>
        <taxon>Arthropoda</taxon>
        <taxon>Hexapoda</taxon>
        <taxon>Insecta</taxon>
        <taxon>Pterygota</taxon>
        <taxon>Neoptera</taxon>
        <taxon>Endopterygota</taxon>
        <taxon>Diptera</taxon>
        <taxon>Nematocera</taxon>
        <taxon>Chironomoidea</taxon>
        <taxon>Chironomidae</taxon>
        <taxon>Chironominae</taxon>
        <taxon>Chironomus</taxon>
    </lineage>
</organism>
<keyword evidence="4 8" id="KW-1133">Transmembrane helix</keyword>
<gene>
    <name evidence="9" type="ORF">CHIRRI_LOCUS13902</name>
</gene>
<evidence type="ECO:0000256" key="1">
    <source>
        <dbReference type="ARBA" id="ARBA00004651"/>
    </source>
</evidence>
<reference evidence="9" key="1">
    <citation type="submission" date="2022-01" db="EMBL/GenBank/DDBJ databases">
        <authorList>
            <person name="King R."/>
        </authorList>
    </citation>
    <scope>NUCLEOTIDE SEQUENCE</scope>
</reference>
<evidence type="ECO:0000313" key="9">
    <source>
        <dbReference type="EMBL" id="CAG9811093.1"/>
    </source>
</evidence>